<dbReference type="InParanoid" id="A0A3P8X5B0"/>
<evidence type="ECO:0000313" key="14">
    <source>
        <dbReference type="Ensembl" id="ENSCSEP00000032510.1"/>
    </source>
</evidence>
<reference evidence="14" key="3">
    <citation type="submission" date="2025-09" db="UniProtKB">
        <authorList>
            <consortium name="Ensembl"/>
        </authorList>
    </citation>
    <scope>IDENTIFICATION</scope>
</reference>
<dbReference type="SUPFAM" id="SSF48726">
    <property type="entry name" value="Immunoglobulin"/>
    <property type="match status" value="3"/>
</dbReference>
<evidence type="ECO:0000256" key="2">
    <source>
        <dbReference type="ARBA" id="ARBA00022692"/>
    </source>
</evidence>
<dbReference type="Ensembl" id="ENSCSET00000032931.1">
    <property type="protein sequence ID" value="ENSCSEP00000032510.1"/>
    <property type="gene ID" value="ENSCSEG00000020870.1"/>
</dbReference>
<dbReference type="OrthoDB" id="5843397at2759"/>
<dbReference type="InterPro" id="IPR007110">
    <property type="entry name" value="Ig-like_dom"/>
</dbReference>
<feature type="compositionally biased region" description="Low complexity" evidence="11">
    <location>
        <begin position="35"/>
        <end position="51"/>
    </location>
</feature>
<dbReference type="GO" id="GO:0005178">
    <property type="term" value="F:integrin binding"/>
    <property type="evidence" value="ECO:0007669"/>
    <property type="project" value="InterPro"/>
</dbReference>
<dbReference type="Pfam" id="PF13895">
    <property type="entry name" value="Ig_2"/>
    <property type="match status" value="1"/>
</dbReference>
<keyword evidence="7" id="KW-0472">Membrane</keyword>
<evidence type="ECO:0000256" key="3">
    <source>
        <dbReference type="ARBA" id="ARBA00022729"/>
    </source>
</evidence>
<dbReference type="RefSeq" id="XP_008314548.1">
    <property type="nucleotide sequence ID" value="XM_008316326.3"/>
</dbReference>
<dbReference type="InterPro" id="IPR013783">
    <property type="entry name" value="Ig-like_fold"/>
</dbReference>
<feature type="domain" description="Ig-like" evidence="13">
    <location>
        <begin position="240"/>
        <end position="336"/>
    </location>
</feature>
<keyword evidence="10" id="KW-0393">Immunoglobulin domain</keyword>
<dbReference type="PANTHER" id="PTHR13771">
    <property type="entry name" value="INTERCELLULAR ADHESION MOLECULE"/>
    <property type="match status" value="1"/>
</dbReference>
<keyword evidence="4" id="KW-0677">Repeat</keyword>
<sequence length="353" mass="38791">MFAPQRPITLLLFHLFNSVTTSIHRPPAPSPDPSRLPSSTSPVTTPFTSSTGESSPEAACTLTTSPSTLVVRFGDPATVNCSRSKMEFTPLGWNAPTPVPEPMVAQYLVWSVDRMTEWSIQLMCYALIDQEGQCQINVPVVVYKPPDNVSISFVNHCGAMVEGHRYSLQCEVQQAAPVELLTVTFYKGQTALARLRSNNTVKEPVTEVFTLDILPKKEDNGVQYWCEAELELGPEGPKHPPVVTSQKFNASVNFGPHLHCPEKLQVREGESLVCDVGGNPQPSVTWYRDGQAVGLPTYSSRKHAGKYTAQTRGHLGEKNFTVEVEVLVGSGTANSCNRYILSAVVLIQMIYRL</sequence>
<dbReference type="Proteomes" id="UP000265120">
    <property type="component" value="Chromosome 9"/>
</dbReference>
<keyword evidence="2" id="KW-0812">Transmembrane</keyword>
<evidence type="ECO:0000256" key="5">
    <source>
        <dbReference type="ARBA" id="ARBA00022889"/>
    </source>
</evidence>
<dbReference type="InterPro" id="IPR036179">
    <property type="entry name" value="Ig-like_dom_sf"/>
</dbReference>
<dbReference type="STRING" id="244447.ENSCSEP00000032510"/>
<comment type="subcellular location">
    <subcellularLocation>
        <location evidence="1">Membrane</location>
        <topology evidence="1">Single-pass type I membrane protein</topology>
    </subcellularLocation>
</comment>
<accession>A0A3P8X5B0</accession>
<keyword evidence="15" id="KW-1185">Reference proteome</keyword>
<proteinExistence type="predicted"/>
<reference evidence="14" key="2">
    <citation type="submission" date="2025-08" db="UniProtKB">
        <authorList>
            <consortium name="Ensembl"/>
        </authorList>
    </citation>
    <scope>IDENTIFICATION</scope>
</reference>
<keyword evidence="8" id="KW-1015">Disulfide bond</keyword>
<dbReference type="PRINTS" id="PR01472">
    <property type="entry name" value="ICAMVCAM1"/>
</dbReference>
<dbReference type="OMA" id="TANSCCG"/>
<dbReference type="Gene3D" id="2.60.40.10">
    <property type="entry name" value="Immunoglobulins"/>
    <property type="match status" value="3"/>
</dbReference>
<evidence type="ECO:0000256" key="7">
    <source>
        <dbReference type="ARBA" id="ARBA00023136"/>
    </source>
</evidence>
<evidence type="ECO:0000256" key="10">
    <source>
        <dbReference type="ARBA" id="ARBA00023319"/>
    </source>
</evidence>
<dbReference type="GeneTree" id="ENSGT00940000159005"/>
<dbReference type="InterPro" id="IPR003987">
    <property type="entry name" value="ICAM_VCAM_N"/>
</dbReference>
<evidence type="ECO:0000256" key="12">
    <source>
        <dbReference type="SAM" id="SignalP"/>
    </source>
</evidence>
<dbReference type="AlphaFoldDB" id="A0A3P8X5B0"/>
<dbReference type="PANTHER" id="PTHR13771:SF9">
    <property type="entry name" value="INTERCELLULAR ADHESION MOLECULE 5"/>
    <property type="match status" value="1"/>
</dbReference>
<evidence type="ECO:0000256" key="4">
    <source>
        <dbReference type="ARBA" id="ARBA00022737"/>
    </source>
</evidence>
<reference evidence="14 15" key="1">
    <citation type="journal article" date="2014" name="Nat. Genet.">
        <title>Whole-genome sequence of a flatfish provides insights into ZW sex chromosome evolution and adaptation to a benthic lifestyle.</title>
        <authorList>
            <person name="Chen S."/>
            <person name="Zhang G."/>
            <person name="Shao C."/>
            <person name="Huang Q."/>
            <person name="Liu G."/>
            <person name="Zhang P."/>
            <person name="Song W."/>
            <person name="An N."/>
            <person name="Chalopin D."/>
            <person name="Volff J.N."/>
            <person name="Hong Y."/>
            <person name="Li Q."/>
            <person name="Sha Z."/>
            <person name="Zhou H."/>
            <person name="Xie M."/>
            <person name="Yu Q."/>
            <person name="Liu Y."/>
            <person name="Xiang H."/>
            <person name="Wang N."/>
            <person name="Wu K."/>
            <person name="Yang C."/>
            <person name="Zhou Q."/>
            <person name="Liao X."/>
            <person name="Yang L."/>
            <person name="Hu Q."/>
            <person name="Zhang J."/>
            <person name="Meng L."/>
            <person name="Jin L."/>
            <person name="Tian Y."/>
            <person name="Lian J."/>
            <person name="Yang J."/>
            <person name="Miao G."/>
            <person name="Liu S."/>
            <person name="Liang Z."/>
            <person name="Yan F."/>
            <person name="Li Y."/>
            <person name="Sun B."/>
            <person name="Zhang H."/>
            <person name="Zhang J."/>
            <person name="Zhu Y."/>
            <person name="Du M."/>
            <person name="Zhao Y."/>
            <person name="Schartl M."/>
            <person name="Tang Q."/>
            <person name="Wang J."/>
        </authorList>
    </citation>
    <scope>NUCLEOTIDE SEQUENCE</scope>
</reference>
<evidence type="ECO:0000313" key="15">
    <source>
        <dbReference type="Proteomes" id="UP000265120"/>
    </source>
</evidence>
<keyword evidence="3 12" id="KW-0732">Signal</keyword>
<keyword evidence="6" id="KW-1133">Transmembrane helix</keyword>
<name>A0A3P8X5B0_CYNSE</name>
<dbReference type="InterPro" id="IPR047012">
    <property type="entry name" value="ICAM_VCAM"/>
</dbReference>
<organism evidence="14 15">
    <name type="scientific">Cynoglossus semilaevis</name>
    <name type="common">Tongue sole</name>
    <dbReference type="NCBI Taxonomy" id="244447"/>
    <lineage>
        <taxon>Eukaryota</taxon>
        <taxon>Metazoa</taxon>
        <taxon>Chordata</taxon>
        <taxon>Craniata</taxon>
        <taxon>Vertebrata</taxon>
        <taxon>Euteleostomi</taxon>
        <taxon>Actinopterygii</taxon>
        <taxon>Neopterygii</taxon>
        <taxon>Teleostei</taxon>
        <taxon>Neoteleostei</taxon>
        <taxon>Acanthomorphata</taxon>
        <taxon>Carangaria</taxon>
        <taxon>Pleuronectiformes</taxon>
        <taxon>Pleuronectoidei</taxon>
        <taxon>Cynoglossidae</taxon>
        <taxon>Cynoglossinae</taxon>
        <taxon>Cynoglossus</taxon>
    </lineage>
</organism>
<dbReference type="GeneID" id="103383272"/>
<feature type="signal peptide" evidence="12">
    <location>
        <begin position="1"/>
        <end position="22"/>
    </location>
</feature>
<evidence type="ECO:0000256" key="9">
    <source>
        <dbReference type="ARBA" id="ARBA00023180"/>
    </source>
</evidence>
<feature type="region of interest" description="Disordered" evidence="11">
    <location>
        <begin position="24"/>
        <end position="59"/>
    </location>
</feature>
<evidence type="ECO:0000256" key="6">
    <source>
        <dbReference type="ARBA" id="ARBA00022989"/>
    </source>
</evidence>
<evidence type="ECO:0000256" key="8">
    <source>
        <dbReference type="ARBA" id="ARBA00023157"/>
    </source>
</evidence>
<dbReference type="PROSITE" id="PS50835">
    <property type="entry name" value="IG_LIKE"/>
    <property type="match status" value="1"/>
</dbReference>
<evidence type="ECO:0000256" key="11">
    <source>
        <dbReference type="SAM" id="MobiDB-lite"/>
    </source>
</evidence>
<feature type="chain" id="PRO_5018213052" evidence="12">
    <location>
        <begin position="23"/>
        <end position="353"/>
    </location>
</feature>
<evidence type="ECO:0000256" key="1">
    <source>
        <dbReference type="ARBA" id="ARBA00004479"/>
    </source>
</evidence>
<keyword evidence="5" id="KW-0130">Cell adhesion</keyword>
<dbReference type="KEGG" id="csem:103383272"/>
<evidence type="ECO:0000259" key="13">
    <source>
        <dbReference type="PROSITE" id="PS50835"/>
    </source>
</evidence>
<protein>
    <submittedName>
        <fullName evidence="14">Hemicentin-1-like</fullName>
    </submittedName>
</protein>
<dbReference type="GO" id="GO:0005886">
    <property type="term" value="C:plasma membrane"/>
    <property type="evidence" value="ECO:0007669"/>
    <property type="project" value="TreeGrafter"/>
</dbReference>
<dbReference type="GO" id="GO:0098609">
    <property type="term" value="P:cell-cell adhesion"/>
    <property type="evidence" value="ECO:0007669"/>
    <property type="project" value="InterPro"/>
</dbReference>
<keyword evidence="9" id="KW-0325">Glycoprotein</keyword>